<evidence type="ECO:0000256" key="3">
    <source>
        <dbReference type="ARBA" id="ARBA00022989"/>
    </source>
</evidence>
<dbReference type="PANTHER" id="PTHR31465">
    <property type="entry name" value="PROTEIN RTA1-RELATED"/>
    <property type="match status" value="1"/>
</dbReference>
<dbReference type="EMBL" id="KN880486">
    <property type="protein sequence ID" value="KIY69317.1"/>
    <property type="molecule type" value="Genomic_DNA"/>
</dbReference>
<organism evidence="6 7">
    <name type="scientific">Cylindrobasidium torrendii FP15055 ss-10</name>
    <dbReference type="NCBI Taxonomy" id="1314674"/>
    <lineage>
        <taxon>Eukaryota</taxon>
        <taxon>Fungi</taxon>
        <taxon>Dikarya</taxon>
        <taxon>Basidiomycota</taxon>
        <taxon>Agaricomycotina</taxon>
        <taxon>Agaricomycetes</taxon>
        <taxon>Agaricomycetidae</taxon>
        <taxon>Agaricales</taxon>
        <taxon>Marasmiineae</taxon>
        <taxon>Physalacriaceae</taxon>
        <taxon>Cylindrobasidium</taxon>
    </lineage>
</organism>
<evidence type="ECO:0000313" key="7">
    <source>
        <dbReference type="Proteomes" id="UP000054007"/>
    </source>
</evidence>
<protein>
    <submittedName>
        <fullName evidence="6">RTA1 like protein</fullName>
    </submittedName>
</protein>
<comment type="subcellular location">
    <subcellularLocation>
        <location evidence="1">Membrane</location>
        <topology evidence="1">Multi-pass membrane protein</topology>
    </subcellularLocation>
</comment>
<proteinExistence type="predicted"/>
<dbReference type="Pfam" id="PF04479">
    <property type="entry name" value="RTA1"/>
    <property type="match status" value="1"/>
</dbReference>
<feature type="transmembrane region" description="Helical" evidence="5">
    <location>
        <begin position="77"/>
        <end position="104"/>
    </location>
</feature>
<feature type="transmembrane region" description="Helical" evidence="5">
    <location>
        <begin position="152"/>
        <end position="174"/>
    </location>
</feature>
<feature type="transmembrane region" description="Helical" evidence="5">
    <location>
        <begin position="250"/>
        <end position="270"/>
    </location>
</feature>
<dbReference type="InterPro" id="IPR007568">
    <property type="entry name" value="RTA1"/>
</dbReference>
<feature type="transmembrane region" description="Helical" evidence="5">
    <location>
        <begin position="12"/>
        <end position="32"/>
    </location>
</feature>
<dbReference type="GO" id="GO:0000324">
    <property type="term" value="C:fungal-type vacuole"/>
    <property type="evidence" value="ECO:0007669"/>
    <property type="project" value="TreeGrafter"/>
</dbReference>
<dbReference type="AlphaFoldDB" id="A0A0D7BFQ8"/>
<dbReference type="PANTHER" id="PTHR31465:SF9">
    <property type="entry name" value="SPHINGOID LONG-CHAIN BASE TRANSPORTER RSB1"/>
    <property type="match status" value="1"/>
</dbReference>
<dbReference type="Proteomes" id="UP000054007">
    <property type="component" value="Unassembled WGS sequence"/>
</dbReference>
<dbReference type="STRING" id="1314674.A0A0D7BFQ8"/>
<feature type="transmembrane region" description="Helical" evidence="5">
    <location>
        <begin position="44"/>
        <end position="65"/>
    </location>
</feature>
<accession>A0A0D7BFQ8</accession>
<dbReference type="OrthoDB" id="3358017at2759"/>
<dbReference type="GO" id="GO:0005886">
    <property type="term" value="C:plasma membrane"/>
    <property type="evidence" value="ECO:0007669"/>
    <property type="project" value="TreeGrafter"/>
</dbReference>
<evidence type="ECO:0000256" key="2">
    <source>
        <dbReference type="ARBA" id="ARBA00022692"/>
    </source>
</evidence>
<evidence type="ECO:0000256" key="1">
    <source>
        <dbReference type="ARBA" id="ARBA00004141"/>
    </source>
</evidence>
<evidence type="ECO:0000256" key="5">
    <source>
        <dbReference type="SAM" id="Phobius"/>
    </source>
</evidence>
<sequence>MDIDPSETSYGYIPTQSTCFVFVVLFGISTALHLGQGVWYRMWWILPTIVLAGALECLGWAGRLWSSYSPLNDSAFMIQIVSIILGPTPLLAANFIILGALIRLLGPVYSRLGPRVYSIVFLSCDIISLIVQGAGGGIAASAEDGDVDGTKLGGNIMLAGISFQLAVIVIYSIVSGEFLWRYFTDRPLRAKATNGSQATLSGIYRGDLTMKLKVMLGALAFDLLVLFIRSVYRVIELQDGWNGRIITTEVYFNVLDGAMIILAMYTFNFAHPGLLLGRSMGKTDAVPSNDSDVEMRTT</sequence>
<evidence type="ECO:0000313" key="6">
    <source>
        <dbReference type="EMBL" id="KIY69317.1"/>
    </source>
</evidence>
<evidence type="ECO:0000256" key="4">
    <source>
        <dbReference type="ARBA" id="ARBA00023136"/>
    </source>
</evidence>
<keyword evidence="3 5" id="KW-1133">Transmembrane helix</keyword>
<feature type="transmembrane region" description="Helical" evidence="5">
    <location>
        <begin position="214"/>
        <end position="235"/>
    </location>
</feature>
<reference evidence="6 7" key="1">
    <citation type="journal article" date="2015" name="Fungal Genet. Biol.">
        <title>Evolution of novel wood decay mechanisms in Agaricales revealed by the genome sequences of Fistulina hepatica and Cylindrobasidium torrendii.</title>
        <authorList>
            <person name="Floudas D."/>
            <person name="Held B.W."/>
            <person name="Riley R."/>
            <person name="Nagy L.G."/>
            <person name="Koehler G."/>
            <person name="Ransdell A.S."/>
            <person name="Younus H."/>
            <person name="Chow J."/>
            <person name="Chiniquy J."/>
            <person name="Lipzen A."/>
            <person name="Tritt A."/>
            <person name="Sun H."/>
            <person name="Haridas S."/>
            <person name="LaButti K."/>
            <person name="Ohm R.A."/>
            <person name="Kues U."/>
            <person name="Blanchette R.A."/>
            <person name="Grigoriev I.V."/>
            <person name="Minto R.E."/>
            <person name="Hibbett D.S."/>
        </authorList>
    </citation>
    <scope>NUCLEOTIDE SEQUENCE [LARGE SCALE GENOMIC DNA]</scope>
    <source>
        <strain evidence="6 7">FP15055 ss-10</strain>
    </source>
</reference>
<keyword evidence="2 5" id="KW-0812">Transmembrane</keyword>
<feature type="transmembrane region" description="Helical" evidence="5">
    <location>
        <begin position="116"/>
        <end position="140"/>
    </location>
</feature>
<gene>
    <name evidence="6" type="ORF">CYLTODRAFT_420818</name>
</gene>
<name>A0A0D7BFQ8_9AGAR</name>
<keyword evidence="7" id="KW-1185">Reference proteome</keyword>
<keyword evidence="4 5" id="KW-0472">Membrane</keyword>